<reference evidence="1" key="1">
    <citation type="submission" date="2025-08" db="UniProtKB">
        <authorList>
            <consortium name="Ensembl"/>
        </authorList>
    </citation>
    <scope>IDENTIFICATION</scope>
</reference>
<accession>A0A8D0BTJ4</accession>
<evidence type="ECO:0000313" key="2">
    <source>
        <dbReference type="Proteomes" id="UP000694421"/>
    </source>
</evidence>
<proteinExistence type="predicted"/>
<evidence type="ECO:0000313" key="1">
    <source>
        <dbReference type="Ensembl" id="ENSSMRP00000012653.1"/>
    </source>
</evidence>
<organism evidence="1 2">
    <name type="scientific">Salvator merianae</name>
    <name type="common">Argentine black and white tegu</name>
    <name type="synonym">Tupinambis merianae</name>
    <dbReference type="NCBI Taxonomy" id="96440"/>
    <lineage>
        <taxon>Eukaryota</taxon>
        <taxon>Metazoa</taxon>
        <taxon>Chordata</taxon>
        <taxon>Craniata</taxon>
        <taxon>Vertebrata</taxon>
        <taxon>Euteleostomi</taxon>
        <taxon>Lepidosauria</taxon>
        <taxon>Squamata</taxon>
        <taxon>Bifurcata</taxon>
        <taxon>Unidentata</taxon>
        <taxon>Episquamata</taxon>
        <taxon>Laterata</taxon>
        <taxon>Teiioidea</taxon>
        <taxon>Teiidae</taxon>
        <taxon>Salvator</taxon>
    </lineage>
</organism>
<dbReference type="PANTHER" id="PTHR34759:SF1">
    <property type="entry name" value="SPERMATOGENESIS-ASSOCIATED PROTEIN 48"/>
    <property type="match status" value="1"/>
</dbReference>
<dbReference type="PANTHER" id="PTHR34759">
    <property type="entry name" value="SPERMATOGENESIS-ASSOCIATED PROTEIN 48"/>
    <property type="match status" value="1"/>
</dbReference>
<dbReference type="Proteomes" id="UP000694421">
    <property type="component" value="Unplaced"/>
</dbReference>
<sequence length="161" mass="18496">MPFIRGPEDRHYFASFQDKDSNAFLKSNPFIPPEDENYPLAPHRDDLSIINPCSGLLSPGAEAEANQQIMSNRTIEALRDGGGTQPPQWVIAPQRKVQTAEERYPVPLQKDQRWNSRAVSDISLRAKIGGKTHYHYYYCRNCDSLLWSLHRNQSKWKSVPK</sequence>
<dbReference type="InterPro" id="IPR027867">
    <property type="entry name" value="SPATA48"/>
</dbReference>
<keyword evidence="2" id="KW-1185">Reference proteome</keyword>
<dbReference type="Ensembl" id="ENSSMRT00000014755.1">
    <property type="protein sequence ID" value="ENSSMRP00000012653.1"/>
    <property type="gene ID" value="ENSSMRG00000009881.1"/>
</dbReference>
<dbReference type="AlphaFoldDB" id="A0A8D0BTJ4"/>
<dbReference type="GeneTree" id="ENSGT00940000165844"/>
<dbReference type="OMA" id="CHYNCHS"/>
<protein>
    <submittedName>
        <fullName evidence="1">Uncharacterized protein</fullName>
    </submittedName>
</protein>
<reference evidence="1" key="2">
    <citation type="submission" date="2025-09" db="UniProtKB">
        <authorList>
            <consortium name="Ensembl"/>
        </authorList>
    </citation>
    <scope>IDENTIFICATION</scope>
</reference>
<name>A0A8D0BTJ4_SALMN</name>